<dbReference type="Proteomes" id="UP000004410">
    <property type="component" value="Unassembled WGS sequence"/>
</dbReference>
<proteinExistence type="predicted"/>
<comment type="caution">
    <text evidence="1">The sequence shown here is derived from an EMBL/GenBank/DDBJ whole genome shotgun (WGS) entry which is preliminary data.</text>
</comment>
<dbReference type="EMBL" id="AAYG02000032">
    <property type="protein sequence ID" value="EDN75968.1"/>
    <property type="molecule type" value="Genomic_DNA"/>
</dbReference>
<accession>A7B7M5</accession>
<reference evidence="1 2" key="2">
    <citation type="submission" date="2007-06" db="EMBL/GenBank/DDBJ databases">
        <title>Draft genome sequence of Ruminococcus gnavus (ATCC 29149).</title>
        <authorList>
            <person name="Sudarsanam P."/>
            <person name="Ley R."/>
            <person name="Guruge J."/>
            <person name="Turnbaugh P.J."/>
            <person name="Mahowald M."/>
            <person name="Liep D."/>
            <person name="Gordon J."/>
        </authorList>
    </citation>
    <scope>NUCLEOTIDE SEQUENCE [LARGE SCALE GENOMIC DNA]</scope>
    <source>
        <strain evidence="1 2">ATCC 29149</strain>
    </source>
</reference>
<gene>
    <name evidence="1" type="ORF">RUMGNA_03591</name>
</gene>
<evidence type="ECO:0000313" key="2">
    <source>
        <dbReference type="Proteomes" id="UP000004410"/>
    </source>
</evidence>
<name>A7B7M5_MEDG7</name>
<dbReference type="PaxDb" id="411470-RUMGNA_03591"/>
<protein>
    <submittedName>
        <fullName evidence="1">Uncharacterized protein</fullName>
    </submittedName>
</protein>
<dbReference type="AlphaFoldDB" id="A7B7M5"/>
<sequence length="34" mass="4270">MSEKPFDKIYRQFFYLPVTRVLVKSEIYDRMKKL</sequence>
<evidence type="ECO:0000313" key="1">
    <source>
        <dbReference type="EMBL" id="EDN75968.1"/>
    </source>
</evidence>
<organism evidence="1 2">
    <name type="scientific">Mediterraneibacter gnavus (strain ATCC 29149 / DSM 114966 / JCM 6515 / VPI C7-9)</name>
    <name type="common">Ruminococcus gnavus</name>
    <dbReference type="NCBI Taxonomy" id="411470"/>
    <lineage>
        <taxon>Bacteria</taxon>
        <taxon>Bacillati</taxon>
        <taxon>Bacillota</taxon>
        <taxon>Clostridia</taxon>
        <taxon>Lachnospirales</taxon>
        <taxon>Lachnospiraceae</taxon>
        <taxon>Mediterraneibacter</taxon>
    </lineage>
</organism>
<reference evidence="1 2" key="1">
    <citation type="submission" date="2007-04" db="EMBL/GenBank/DDBJ databases">
        <authorList>
            <person name="Fulton L."/>
            <person name="Clifton S."/>
            <person name="Fulton B."/>
            <person name="Xu J."/>
            <person name="Minx P."/>
            <person name="Pepin K.H."/>
            <person name="Johnson M."/>
            <person name="Thiruvilangam P."/>
            <person name="Bhonagiri V."/>
            <person name="Nash W.E."/>
            <person name="Mardis E.R."/>
            <person name="Wilson R.K."/>
        </authorList>
    </citation>
    <scope>NUCLEOTIDE SEQUENCE [LARGE SCALE GENOMIC DNA]</scope>
    <source>
        <strain evidence="1 2">ATCC 29149</strain>
    </source>
</reference>